<evidence type="ECO:0000256" key="2">
    <source>
        <dbReference type="ARBA" id="ARBA00007025"/>
    </source>
</evidence>
<comment type="subcellular location">
    <subcellularLocation>
        <location evidence="1">Nucleus</location>
    </subcellularLocation>
</comment>
<dbReference type="Gene3D" id="3.40.50.300">
    <property type="entry name" value="P-loop containing nucleotide triphosphate hydrolases"/>
    <property type="match status" value="2"/>
</dbReference>
<dbReference type="InterPro" id="IPR013083">
    <property type="entry name" value="Znf_RING/FYVE/PHD"/>
</dbReference>
<dbReference type="PROSITE" id="PS51194">
    <property type="entry name" value="HELICASE_CTER"/>
    <property type="match status" value="1"/>
</dbReference>
<dbReference type="CDD" id="cd18008">
    <property type="entry name" value="DEXDc_SHPRH-like"/>
    <property type="match status" value="1"/>
</dbReference>
<dbReference type="InterPro" id="IPR001841">
    <property type="entry name" value="Znf_RING"/>
</dbReference>
<dbReference type="Pfam" id="PF00271">
    <property type="entry name" value="Helicase_C"/>
    <property type="match status" value="2"/>
</dbReference>
<keyword evidence="3" id="KW-0479">Metal-binding</keyword>
<keyword evidence="8 18" id="KW-0347">Helicase</keyword>
<reference evidence="18 19" key="1">
    <citation type="submission" date="2019-04" db="EMBL/GenBank/DDBJ databases">
        <title>Aspergillus burnettii sp. nov., novel species from soil in southeast Queensland.</title>
        <authorList>
            <person name="Gilchrist C.L.M."/>
            <person name="Pitt J.I."/>
            <person name="Lange L."/>
            <person name="Lacey H.J."/>
            <person name="Vuong D."/>
            <person name="Midgley D.J."/>
            <person name="Greenfield P."/>
            <person name="Bradbury M."/>
            <person name="Lacey E."/>
            <person name="Busk P.K."/>
            <person name="Pilgaard B."/>
            <person name="Chooi Y.H."/>
            <person name="Piggott A.M."/>
        </authorList>
    </citation>
    <scope>NUCLEOTIDE SEQUENCE [LARGE SCALE GENOMIC DNA]</scope>
    <source>
        <strain evidence="18 19">FRR 5400</strain>
    </source>
</reference>
<feature type="compositionally biased region" description="Low complexity" evidence="14">
    <location>
        <begin position="183"/>
        <end position="197"/>
    </location>
</feature>
<feature type="compositionally biased region" description="Basic and acidic residues" evidence="14">
    <location>
        <begin position="420"/>
        <end position="430"/>
    </location>
</feature>
<dbReference type="InterPro" id="IPR049730">
    <property type="entry name" value="SNF2/RAD54-like_C"/>
</dbReference>
<dbReference type="PROSITE" id="PS50089">
    <property type="entry name" value="ZF_RING_2"/>
    <property type="match status" value="1"/>
</dbReference>
<dbReference type="PANTHER" id="PTHR45626">
    <property type="entry name" value="TRANSCRIPTION TERMINATION FACTOR 2-RELATED"/>
    <property type="match status" value="1"/>
</dbReference>
<keyword evidence="19" id="KW-1185">Reference proteome</keyword>
<keyword evidence="10" id="KW-0067">ATP-binding</keyword>
<feature type="region of interest" description="Disordered" evidence="14">
    <location>
        <begin position="996"/>
        <end position="1017"/>
    </location>
</feature>
<feature type="region of interest" description="Disordered" evidence="14">
    <location>
        <begin position="19"/>
        <end position="130"/>
    </location>
</feature>
<evidence type="ECO:0000256" key="4">
    <source>
        <dbReference type="ARBA" id="ARBA00022741"/>
    </source>
</evidence>
<dbReference type="GO" id="GO:0008094">
    <property type="term" value="F:ATP-dependent activity, acting on DNA"/>
    <property type="evidence" value="ECO:0007669"/>
    <property type="project" value="TreeGrafter"/>
</dbReference>
<accession>A0A8H6EBI6</accession>
<feature type="compositionally biased region" description="Polar residues" evidence="14">
    <location>
        <begin position="116"/>
        <end position="126"/>
    </location>
</feature>
<dbReference type="SUPFAM" id="SSF52540">
    <property type="entry name" value="P-loop containing nucleoside triphosphate hydrolases"/>
    <property type="match status" value="2"/>
</dbReference>
<dbReference type="Pfam" id="PF24975">
    <property type="entry name" value="UBA_Rad5"/>
    <property type="match status" value="1"/>
</dbReference>
<sequence length="1241" mass="138459">MEPGDINDRPLKKRRFFVEEEDIKQYPIDSTPASLDASTPLSSHDNQPSKVRSQDTQNGDIISPGEREGEGQTPDDDQQSKNYTLQREREAEISGYDIGQDTPITQNGEIPENQKESVTAENTSPQGVADGFDTEAFISIVGERLALDAIRKIRNVAGDDLERAINVYFDGSWKTSIGGARNQTTLTSQQTLSTRSTPASQLSRQGNGLGRNGSSAPPEVAPRRTSQPSLRYIGAFGVGAWATRSGAGLIKHGDRVNIERARSQPVSKRGRGGRIFTNSRGDVLTRFTNQSGQEIGRLPQETAGWVSTLIDQKVCKLEGVCVFAPDRVRVNDTIYLQLWCYLRIEAFQSGILDSSIDDNRSISIFEEKESTEEKRLRLRQVALVKLFDEIGLQPTSANDMTLKHKKDGLLRAVEIAEQYDKSKKENKSNDSSEDEESAELEEDQLDTLYKKAQSFDFSMPEAEPPPTFSLKLRRYQKQALHWMLAKEKDNKSTRGRSMNPLWEEYAWPTKDVEDNSLPSIDGLDHFYVNPYSGELSIEFPAQEQHCLGGILADEMGLGKTIEMLSLVHSHRNVPPSQAADGPSSINDLARLPSSSSGVVAAPYTTLVVAPTSLLSQWESEALKASESGTMKVLMYYGNEKSVNLRDLCATGNPKAPNVIVTSYGVVLSDYRQMLSSASFSAATPGGLFSVDFFRVILDEAHLIKNRLSKTARACYELKATHRWVLTGTPIVNRLEDLFSLVRFLKVEPWNNFSFWKTFITVPFESKDYVRALNVVQTVLEPLVLRRTKTMKTPEGEPLVPLPRRTITIEEVELTEQEREIYDYIYTRAKRTFNDNVEAGTLLKSFTTIFAQLLRLRQTCCHPILTRNSAIVADEEDAAAANEVNGLKDDMDLQELIDRFTTTTESANSNQDQDSSSKFTTYALKQIQNESSGECPICSEEPMIDPAVTTCWHSACKKCLEDYIRHQTDKGESPRCFACRAPVSSRDIFEVVRRQSPNTTPTENDLYTSTPPSCTQPGPRISLRRINPLSPSAHTSAKIHSLINHLNRVPSNTKSVVFSQFTSFLDLISPQLDKAGISHVRLDGTMAQKARAAVLAEFNKPETFDQEEIEEAEREDGAYTPFTKRPANGHTATSPGPKVLLISLRAGGVGLNLTAASNVFMMDPWWSFAIEAQAIDRVHRMGQLRDVSVTRFVVKDSIEGRMLRVQERKMNIAGSLGLRVGGDGNEDEKKKERIEELKLLFE</sequence>
<evidence type="ECO:0000256" key="11">
    <source>
        <dbReference type="ARBA" id="ARBA00023204"/>
    </source>
</evidence>
<keyword evidence="7" id="KW-0378">Hydrolase</keyword>
<dbReference type="PANTHER" id="PTHR45626:SF22">
    <property type="entry name" value="DNA REPAIR PROTEIN RAD5"/>
    <property type="match status" value="1"/>
</dbReference>
<dbReference type="EMBL" id="SPNV01000028">
    <property type="protein sequence ID" value="KAF5864795.1"/>
    <property type="molecule type" value="Genomic_DNA"/>
</dbReference>
<dbReference type="SMART" id="SM00184">
    <property type="entry name" value="RING"/>
    <property type="match status" value="1"/>
</dbReference>
<feature type="domain" description="Helicase ATP-binding" evidence="16">
    <location>
        <begin position="540"/>
        <end position="747"/>
    </location>
</feature>
<dbReference type="PROSITE" id="PS51192">
    <property type="entry name" value="HELICASE_ATP_BIND_1"/>
    <property type="match status" value="1"/>
</dbReference>
<dbReference type="SMART" id="SM00487">
    <property type="entry name" value="DEXDc"/>
    <property type="match status" value="1"/>
</dbReference>
<evidence type="ECO:0000256" key="14">
    <source>
        <dbReference type="SAM" id="MobiDB-lite"/>
    </source>
</evidence>
<keyword evidence="5" id="KW-0227">DNA damage</keyword>
<evidence type="ECO:0000259" key="17">
    <source>
        <dbReference type="PROSITE" id="PS51194"/>
    </source>
</evidence>
<dbReference type="GO" id="GO:0004386">
    <property type="term" value="F:helicase activity"/>
    <property type="evidence" value="ECO:0007669"/>
    <property type="project" value="UniProtKB-KW"/>
</dbReference>
<dbReference type="Gene3D" id="3.40.50.10810">
    <property type="entry name" value="Tandem AAA-ATPase domain"/>
    <property type="match status" value="1"/>
</dbReference>
<keyword evidence="4" id="KW-0547">Nucleotide-binding</keyword>
<evidence type="ECO:0000256" key="7">
    <source>
        <dbReference type="ARBA" id="ARBA00022801"/>
    </source>
</evidence>
<evidence type="ECO:0000256" key="6">
    <source>
        <dbReference type="ARBA" id="ARBA00022771"/>
    </source>
</evidence>
<dbReference type="InterPro" id="IPR018957">
    <property type="entry name" value="Znf_C3HC4_RING-type"/>
</dbReference>
<dbReference type="Pfam" id="PF00097">
    <property type="entry name" value="zf-C3HC4"/>
    <property type="match status" value="1"/>
</dbReference>
<feature type="compositionally biased region" description="Polar residues" evidence="14">
    <location>
        <begin position="31"/>
        <end position="60"/>
    </location>
</feature>
<evidence type="ECO:0000256" key="9">
    <source>
        <dbReference type="ARBA" id="ARBA00022833"/>
    </source>
</evidence>
<dbReference type="SMART" id="SM00490">
    <property type="entry name" value="HELICc"/>
    <property type="match status" value="1"/>
</dbReference>
<feature type="region of interest" description="Disordered" evidence="14">
    <location>
        <begin position="178"/>
        <end position="227"/>
    </location>
</feature>
<dbReference type="InterPro" id="IPR014905">
    <property type="entry name" value="HIRAN"/>
</dbReference>
<keyword evidence="12" id="KW-0539">Nucleus</keyword>
<comment type="caution">
    <text evidence="18">The sequence shown here is derived from an EMBL/GenBank/DDBJ whole genome shotgun (WGS) entry which is preliminary data.</text>
</comment>
<dbReference type="GO" id="GO:0005524">
    <property type="term" value="F:ATP binding"/>
    <property type="evidence" value="ECO:0007669"/>
    <property type="project" value="UniProtKB-KW"/>
</dbReference>
<evidence type="ECO:0000256" key="12">
    <source>
        <dbReference type="ARBA" id="ARBA00023242"/>
    </source>
</evidence>
<dbReference type="InterPro" id="IPR050628">
    <property type="entry name" value="SNF2_RAD54_helicase_TF"/>
</dbReference>
<feature type="compositionally biased region" description="Acidic residues" evidence="14">
    <location>
        <begin position="431"/>
        <end position="442"/>
    </location>
</feature>
<dbReference type="SUPFAM" id="SSF57850">
    <property type="entry name" value="RING/U-box"/>
    <property type="match status" value="1"/>
</dbReference>
<dbReference type="CDD" id="cd18793">
    <property type="entry name" value="SF2_C_SNF"/>
    <property type="match status" value="1"/>
</dbReference>
<keyword evidence="11" id="KW-0234">DNA repair</keyword>
<evidence type="ECO:0000259" key="16">
    <source>
        <dbReference type="PROSITE" id="PS51192"/>
    </source>
</evidence>
<dbReference type="AlphaFoldDB" id="A0A8H6EBI6"/>
<dbReference type="InterPro" id="IPR027417">
    <property type="entry name" value="P-loop_NTPase"/>
</dbReference>
<feature type="region of interest" description="Disordered" evidence="14">
    <location>
        <begin position="420"/>
        <end position="442"/>
    </location>
</feature>
<evidence type="ECO:0000256" key="10">
    <source>
        <dbReference type="ARBA" id="ARBA00022840"/>
    </source>
</evidence>
<dbReference type="InterPro" id="IPR038718">
    <property type="entry name" value="SNF2-like_sf"/>
</dbReference>
<gene>
    <name evidence="18" type="primary">RAD5</name>
    <name evidence="18" type="ORF">ETB97_006333</name>
</gene>
<feature type="compositionally biased region" description="Polar residues" evidence="14">
    <location>
        <begin position="996"/>
        <end position="1015"/>
    </location>
</feature>
<dbReference type="Pfam" id="PF00176">
    <property type="entry name" value="SNF2-rel_dom"/>
    <property type="match status" value="1"/>
</dbReference>
<feature type="domain" description="Helicase C-terminal" evidence="17">
    <location>
        <begin position="1040"/>
        <end position="1223"/>
    </location>
</feature>
<dbReference type="GO" id="GO:0016818">
    <property type="term" value="F:hydrolase activity, acting on acid anhydrides, in phosphorus-containing anhydrides"/>
    <property type="evidence" value="ECO:0007669"/>
    <property type="project" value="InterPro"/>
</dbReference>
<organism evidence="18 19">
    <name type="scientific">Petromyces alliaceus</name>
    <name type="common">Aspergillus alliaceus</name>
    <dbReference type="NCBI Taxonomy" id="209559"/>
    <lineage>
        <taxon>Eukaryota</taxon>
        <taxon>Fungi</taxon>
        <taxon>Dikarya</taxon>
        <taxon>Ascomycota</taxon>
        <taxon>Pezizomycotina</taxon>
        <taxon>Eurotiomycetes</taxon>
        <taxon>Eurotiomycetidae</taxon>
        <taxon>Eurotiales</taxon>
        <taxon>Aspergillaceae</taxon>
        <taxon>Aspergillus</taxon>
        <taxon>Aspergillus subgen. Circumdati</taxon>
    </lineage>
</organism>
<evidence type="ECO:0000313" key="18">
    <source>
        <dbReference type="EMBL" id="KAF5864795.1"/>
    </source>
</evidence>
<dbReference type="Proteomes" id="UP000541154">
    <property type="component" value="Unassembled WGS sequence"/>
</dbReference>
<feature type="domain" description="RING-type" evidence="15">
    <location>
        <begin position="934"/>
        <end position="979"/>
    </location>
</feature>
<evidence type="ECO:0000313" key="19">
    <source>
        <dbReference type="Proteomes" id="UP000541154"/>
    </source>
</evidence>
<keyword evidence="6 13" id="KW-0863">Zinc-finger</keyword>
<dbReference type="Gene3D" id="3.30.40.10">
    <property type="entry name" value="Zinc/RING finger domain, C3HC4 (zinc finger)"/>
    <property type="match status" value="1"/>
</dbReference>
<proteinExistence type="inferred from homology"/>
<dbReference type="SMART" id="SM00910">
    <property type="entry name" value="HIRAN"/>
    <property type="match status" value="1"/>
</dbReference>
<dbReference type="InterPro" id="IPR014001">
    <property type="entry name" value="Helicase_ATP-bd"/>
</dbReference>
<dbReference type="GO" id="GO:0006281">
    <property type="term" value="P:DNA repair"/>
    <property type="evidence" value="ECO:0007669"/>
    <property type="project" value="UniProtKB-KW"/>
</dbReference>
<dbReference type="GO" id="GO:0003676">
    <property type="term" value="F:nucleic acid binding"/>
    <property type="evidence" value="ECO:0007669"/>
    <property type="project" value="InterPro"/>
</dbReference>
<dbReference type="InterPro" id="IPR000330">
    <property type="entry name" value="SNF2_N"/>
</dbReference>
<keyword evidence="9" id="KW-0862">Zinc</keyword>
<evidence type="ECO:0000256" key="13">
    <source>
        <dbReference type="PROSITE-ProRule" id="PRU00175"/>
    </source>
</evidence>
<dbReference type="InterPro" id="IPR001650">
    <property type="entry name" value="Helicase_C-like"/>
</dbReference>
<dbReference type="GO" id="GO:0005634">
    <property type="term" value="C:nucleus"/>
    <property type="evidence" value="ECO:0007669"/>
    <property type="project" value="UniProtKB-SubCell"/>
</dbReference>
<comment type="similarity">
    <text evidence="2">Belongs to the SNF2/RAD54 helicase family.</text>
</comment>
<evidence type="ECO:0000256" key="3">
    <source>
        <dbReference type="ARBA" id="ARBA00022723"/>
    </source>
</evidence>
<evidence type="ECO:0000256" key="1">
    <source>
        <dbReference type="ARBA" id="ARBA00004123"/>
    </source>
</evidence>
<protein>
    <submittedName>
        <fullName evidence="18">DNA helicase rad5</fullName>
    </submittedName>
</protein>
<evidence type="ECO:0000256" key="5">
    <source>
        <dbReference type="ARBA" id="ARBA00022763"/>
    </source>
</evidence>
<evidence type="ECO:0000256" key="8">
    <source>
        <dbReference type="ARBA" id="ARBA00022806"/>
    </source>
</evidence>
<evidence type="ECO:0000259" key="15">
    <source>
        <dbReference type="PROSITE" id="PS50089"/>
    </source>
</evidence>
<dbReference type="GO" id="GO:0008270">
    <property type="term" value="F:zinc ion binding"/>
    <property type="evidence" value="ECO:0007669"/>
    <property type="project" value="UniProtKB-KW"/>
</dbReference>
<dbReference type="Pfam" id="PF08797">
    <property type="entry name" value="HIRAN"/>
    <property type="match status" value="1"/>
</dbReference>
<name>A0A8H6EBI6_PETAA</name>